<name>A0ABV4DTP8_9LACO</name>
<dbReference type="PROSITE" id="PS50902">
    <property type="entry name" value="FLAVODOXIN_LIKE"/>
    <property type="match status" value="1"/>
</dbReference>
<evidence type="ECO:0000313" key="2">
    <source>
        <dbReference type="EMBL" id="MEY8663238.1"/>
    </source>
</evidence>
<dbReference type="Proteomes" id="UP001565236">
    <property type="component" value="Unassembled WGS sequence"/>
</dbReference>
<dbReference type="RefSeq" id="WP_369943388.1">
    <property type="nucleotide sequence ID" value="NZ_JBCLUF010000066.1"/>
</dbReference>
<dbReference type="InterPro" id="IPR008254">
    <property type="entry name" value="Flavodoxin/NO_synth"/>
</dbReference>
<dbReference type="PROSITE" id="PS00201">
    <property type="entry name" value="FLAVODOXIN"/>
    <property type="match status" value="1"/>
</dbReference>
<reference evidence="2 3" key="1">
    <citation type="submission" date="2024-03" db="EMBL/GenBank/DDBJ databases">
        <title>Mouse gut bacterial collection (mGBC) of GemPharmatech.</title>
        <authorList>
            <person name="He Y."/>
            <person name="Dong L."/>
            <person name="Wu D."/>
            <person name="Gao X."/>
            <person name="Lin Z."/>
        </authorList>
    </citation>
    <scope>NUCLEOTIDE SEQUENCE [LARGE SCALE GENOMIC DNA]</scope>
    <source>
        <strain evidence="2 3">15-30</strain>
    </source>
</reference>
<accession>A0ABV4DTP8</accession>
<dbReference type="Pfam" id="PF12682">
    <property type="entry name" value="Flavodoxin_4"/>
    <property type="match status" value="1"/>
</dbReference>
<comment type="caution">
    <text evidence="2">The sequence shown here is derived from an EMBL/GenBank/DDBJ whole genome shotgun (WGS) entry which is preliminary data.</text>
</comment>
<dbReference type="Gene3D" id="3.40.50.360">
    <property type="match status" value="1"/>
</dbReference>
<dbReference type="PANTHER" id="PTHR39201">
    <property type="entry name" value="EXPORTED PROTEIN-RELATED"/>
    <property type="match status" value="1"/>
</dbReference>
<feature type="domain" description="Flavodoxin-like" evidence="1">
    <location>
        <begin position="4"/>
        <end position="155"/>
    </location>
</feature>
<dbReference type="InterPro" id="IPR029039">
    <property type="entry name" value="Flavoprotein-like_sf"/>
</dbReference>
<sequence>MEKAIVVYFSCTGTTAKKAELLAELLKTKARRLQAKIPYTQADLTWQNATSRANQEQEDGTSRPEFVPLELPKFETLFLGYPTWWGLPPRLIETFLESLDLTGKRVVLFTTSGSSTPEKGLAELKHHFPQVEFGPVKRVNNATATELATWIKTLK</sequence>
<dbReference type="SUPFAM" id="SSF52218">
    <property type="entry name" value="Flavoproteins"/>
    <property type="match status" value="1"/>
</dbReference>
<proteinExistence type="predicted"/>
<keyword evidence="3" id="KW-1185">Reference proteome</keyword>
<gene>
    <name evidence="2" type="ORF">AALT52_10315</name>
</gene>
<organism evidence="2 3">
    <name type="scientific">Ligilactobacillus faecis</name>
    <dbReference type="NCBI Taxonomy" id="762833"/>
    <lineage>
        <taxon>Bacteria</taxon>
        <taxon>Bacillati</taxon>
        <taxon>Bacillota</taxon>
        <taxon>Bacilli</taxon>
        <taxon>Lactobacillales</taxon>
        <taxon>Lactobacillaceae</taxon>
        <taxon>Ligilactobacillus</taxon>
    </lineage>
</organism>
<dbReference type="EMBL" id="JBCLUF010000066">
    <property type="protein sequence ID" value="MEY8663238.1"/>
    <property type="molecule type" value="Genomic_DNA"/>
</dbReference>
<dbReference type="PANTHER" id="PTHR39201:SF1">
    <property type="entry name" value="FLAVODOXIN-LIKE DOMAIN-CONTAINING PROTEIN"/>
    <property type="match status" value="1"/>
</dbReference>
<dbReference type="InterPro" id="IPR001226">
    <property type="entry name" value="Flavodoxin_CS"/>
</dbReference>
<protein>
    <submittedName>
        <fullName evidence="2">Flavodoxin</fullName>
    </submittedName>
</protein>
<evidence type="ECO:0000313" key="3">
    <source>
        <dbReference type="Proteomes" id="UP001565236"/>
    </source>
</evidence>
<evidence type="ECO:0000259" key="1">
    <source>
        <dbReference type="PROSITE" id="PS50902"/>
    </source>
</evidence>